<proteinExistence type="predicted"/>
<organism evidence="1 2">
    <name type="scientific">Trichinella spiralis</name>
    <name type="common">Trichina worm</name>
    <dbReference type="NCBI Taxonomy" id="6334"/>
    <lineage>
        <taxon>Eukaryota</taxon>
        <taxon>Metazoa</taxon>
        <taxon>Ecdysozoa</taxon>
        <taxon>Nematoda</taxon>
        <taxon>Enoplea</taxon>
        <taxon>Dorylaimia</taxon>
        <taxon>Trichinellida</taxon>
        <taxon>Trichinellidae</taxon>
        <taxon>Trichinella</taxon>
    </lineage>
</organism>
<accession>A0A0V1C0D3</accession>
<gene>
    <name evidence="1" type="ORF">T01_3949</name>
</gene>
<protein>
    <submittedName>
        <fullName evidence="1">Uncharacterized protein</fullName>
    </submittedName>
</protein>
<evidence type="ECO:0000313" key="2">
    <source>
        <dbReference type="Proteomes" id="UP000054776"/>
    </source>
</evidence>
<reference evidence="1 2" key="1">
    <citation type="submission" date="2015-01" db="EMBL/GenBank/DDBJ databases">
        <title>Evolution of Trichinella species and genotypes.</title>
        <authorList>
            <person name="Korhonen P.K."/>
            <person name="Edoardo P."/>
            <person name="Giuseppe L.R."/>
            <person name="Gasser R.B."/>
        </authorList>
    </citation>
    <scope>NUCLEOTIDE SEQUENCE [LARGE SCALE GENOMIC DNA]</scope>
    <source>
        <strain evidence="1">ISS3</strain>
    </source>
</reference>
<evidence type="ECO:0000313" key="1">
    <source>
        <dbReference type="EMBL" id="KRY42751.1"/>
    </source>
</evidence>
<keyword evidence="2" id="KW-1185">Reference proteome</keyword>
<sequence length="60" mass="6942">MNRNSASNASFCASNFDIQNVRSLSWRLLITDHCHVRTAEMIMLRPKGRHCIFVAVYVME</sequence>
<dbReference type="InParanoid" id="A0A0V1C0D3"/>
<dbReference type="EMBL" id="JYDH01000003">
    <property type="protein sequence ID" value="KRY42751.1"/>
    <property type="molecule type" value="Genomic_DNA"/>
</dbReference>
<comment type="caution">
    <text evidence="1">The sequence shown here is derived from an EMBL/GenBank/DDBJ whole genome shotgun (WGS) entry which is preliminary data.</text>
</comment>
<dbReference type="AlphaFoldDB" id="A0A0V1C0D3"/>
<name>A0A0V1C0D3_TRISP</name>
<dbReference type="Proteomes" id="UP000054776">
    <property type="component" value="Unassembled WGS sequence"/>
</dbReference>